<organism evidence="8 9">
    <name type="scientific">Takifugu rubripes</name>
    <name type="common">Japanese pufferfish</name>
    <name type="synonym">Fugu rubripes</name>
    <dbReference type="NCBI Taxonomy" id="31033"/>
    <lineage>
        <taxon>Eukaryota</taxon>
        <taxon>Metazoa</taxon>
        <taxon>Chordata</taxon>
        <taxon>Craniata</taxon>
        <taxon>Vertebrata</taxon>
        <taxon>Euteleostomi</taxon>
        <taxon>Actinopterygii</taxon>
        <taxon>Neopterygii</taxon>
        <taxon>Teleostei</taxon>
        <taxon>Neoteleostei</taxon>
        <taxon>Acanthomorphata</taxon>
        <taxon>Eupercaria</taxon>
        <taxon>Tetraodontiformes</taxon>
        <taxon>Tetradontoidea</taxon>
        <taxon>Tetraodontidae</taxon>
        <taxon>Takifugu</taxon>
    </lineage>
</organism>
<dbReference type="SMART" id="SM00020">
    <property type="entry name" value="Tryp_SPc"/>
    <property type="match status" value="1"/>
</dbReference>
<dbReference type="GeneTree" id="ENSGT00940000173513"/>
<accession>H2VCD8</accession>
<name>H2VCD8_TAKRU</name>
<dbReference type="Proteomes" id="UP000005226">
    <property type="component" value="Chromosome 16"/>
</dbReference>
<keyword evidence="4" id="KW-0720">Serine protease</keyword>
<dbReference type="SUPFAM" id="SSF50494">
    <property type="entry name" value="Trypsin-like serine proteases"/>
    <property type="match status" value="1"/>
</dbReference>
<reference evidence="8" key="2">
    <citation type="submission" date="2025-08" db="UniProtKB">
        <authorList>
            <consortium name="Ensembl"/>
        </authorList>
    </citation>
    <scope>IDENTIFICATION</scope>
</reference>
<keyword evidence="3" id="KW-0378">Hydrolase</keyword>
<protein>
    <recommendedName>
        <fullName evidence="7">Peptidase S1 domain-containing protein</fullName>
    </recommendedName>
</protein>
<dbReference type="PROSITE" id="PS50240">
    <property type="entry name" value="TRYPSIN_DOM"/>
    <property type="match status" value="1"/>
</dbReference>
<dbReference type="GO" id="GO:0004252">
    <property type="term" value="F:serine-type endopeptidase activity"/>
    <property type="evidence" value="ECO:0007669"/>
    <property type="project" value="InterPro"/>
</dbReference>
<feature type="domain" description="Peptidase S1" evidence="7">
    <location>
        <begin position="42"/>
        <end position="274"/>
    </location>
</feature>
<keyword evidence="1" id="KW-0645">Protease</keyword>
<dbReference type="Gene3D" id="2.40.10.10">
    <property type="entry name" value="Trypsin-like serine proteases"/>
    <property type="match status" value="1"/>
</dbReference>
<dbReference type="PANTHER" id="PTHR24253">
    <property type="entry name" value="TRANSMEMBRANE PROTEASE SERINE"/>
    <property type="match status" value="1"/>
</dbReference>
<evidence type="ECO:0000256" key="4">
    <source>
        <dbReference type="ARBA" id="ARBA00022825"/>
    </source>
</evidence>
<evidence type="ECO:0000313" key="8">
    <source>
        <dbReference type="Ensembl" id="ENSTRUP00000046881.3"/>
    </source>
</evidence>
<keyword evidence="2" id="KW-0732">Signal</keyword>
<dbReference type="PRINTS" id="PR00722">
    <property type="entry name" value="CHYMOTRYPSIN"/>
</dbReference>
<evidence type="ECO:0000256" key="1">
    <source>
        <dbReference type="ARBA" id="ARBA00022670"/>
    </source>
</evidence>
<dbReference type="HOGENOM" id="CLU_006842_0_4_1"/>
<dbReference type="InterPro" id="IPR001254">
    <property type="entry name" value="Trypsin_dom"/>
</dbReference>
<reference evidence="8 9" key="1">
    <citation type="journal article" date="2011" name="Genome Biol. Evol.">
        <title>Integration of the genetic map and genome assembly of fugu facilitates insights into distinct features of genome evolution in teleosts and mammals.</title>
        <authorList>
            <person name="Kai W."/>
            <person name="Kikuchi K."/>
            <person name="Tohari S."/>
            <person name="Chew A.K."/>
            <person name="Tay A."/>
            <person name="Fujiwara A."/>
            <person name="Hosoya S."/>
            <person name="Suetake H."/>
            <person name="Naruse K."/>
            <person name="Brenner S."/>
            <person name="Suzuki Y."/>
            <person name="Venkatesh B."/>
        </authorList>
    </citation>
    <scope>NUCLEOTIDE SEQUENCE [LARGE SCALE GENOMIC DNA]</scope>
</reference>
<gene>
    <name evidence="8" type="primary">LOC105417576</name>
</gene>
<dbReference type="STRING" id="31033.ENSTRUP00000046881"/>
<evidence type="ECO:0000256" key="6">
    <source>
        <dbReference type="ARBA" id="ARBA00023180"/>
    </source>
</evidence>
<dbReference type="Ensembl" id="ENSTRUT00000047040.3">
    <property type="protein sequence ID" value="ENSTRUP00000046881.3"/>
    <property type="gene ID" value="ENSTRUG00000018327.3"/>
</dbReference>
<sequence length="322" mass="34612">MALGKHTKGQLNSNHSPSALTHPVLSVLSDCGKAPLNTVSENTNGTDATAGAWPWQASLHLSLVDGHVCGGTLITNQWILTAPNIIHISRAWVVYLGRQSQNGANKYEEKRSVSEIIIHPQYNDTTLDNDIALVKLHSPVTFSDHIRPICLASNSSQFYNPASCWVTGWGKDNKSGDRAPPPLQQARVPVVGNAPCSCSYLQANKSITDKMICARPEGKAACQGYSGGPLQCMQHSVWIQAGVAVFGPRCDQPDYPEVYSRVSEFQTWIKDEVAGARVGFKTFASNGTDPDNSFVCPNSSPVAAAHTRVFIAISVAVGLTSI</sequence>
<keyword evidence="5" id="KW-1015">Disulfide bond</keyword>
<evidence type="ECO:0000256" key="5">
    <source>
        <dbReference type="ARBA" id="ARBA00023157"/>
    </source>
</evidence>
<dbReference type="FunFam" id="2.40.10.10:FF:000024">
    <property type="entry name" value="Serine protease 53"/>
    <property type="match status" value="1"/>
</dbReference>
<evidence type="ECO:0000259" key="7">
    <source>
        <dbReference type="PROSITE" id="PS50240"/>
    </source>
</evidence>
<evidence type="ECO:0000256" key="2">
    <source>
        <dbReference type="ARBA" id="ARBA00022729"/>
    </source>
</evidence>
<dbReference type="InterPro" id="IPR009003">
    <property type="entry name" value="Peptidase_S1_PA"/>
</dbReference>
<proteinExistence type="predicted"/>
<dbReference type="OMA" id="MEVILYM"/>
<evidence type="ECO:0000313" key="9">
    <source>
        <dbReference type="Proteomes" id="UP000005226"/>
    </source>
</evidence>
<evidence type="ECO:0000256" key="3">
    <source>
        <dbReference type="ARBA" id="ARBA00022801"/>
    </source>
</evidence>
<dbReference type="InParanoid" id="H2VCD8"/>
<dbReference type="AlphaFoldDB" id="H2VCD8"/>
<dbReference type="Pfam" id="PF00089">
    <property type="entry name" value="Trypsin"/>
    <property type="match status" value="1"/>
</dbReference>
<dbReference type="InterPro" id="IPR001314">
    <property type="entry name" value="Peptidase_S1A"/>
</dbReference>
<dbReference type="GO" id="GO:0006508">
    <property type="term" value="P:proteolysis"/>
    <property type="evidence" value="ECO:0007669"/>
    <property type="project" value="UniProtKB-KW"/>
</dbReference>
<dbReference type="PANTHER" id="PTHR24253:SF144">
    <property type="entry name" value="CHYMOTRYPSIN-LIKE PROTEASE CTRL-1-RELATED"/>
    <property type="match status" value="1"/>
</dbReference>
<reference evidence="8" key="3">
    <citation type="submission" date="2025-09" db="UniProtKB">
        <authorList>
            <consortium name="Ensembl"/>
        </authorList>
    </citation>
    <scope>IDENTIFICATION</scope>
</reference>
<dbReference type="InterPro" id="IPR043504">
    <property type="entry name" value="Peptidase_S1_PA_chymotrypsin"/>
</dbReference>
<dbReference type="MEROPS" id="S01.011"/>
<keyword evidence="9" id="KW-1185">Reference proteome</keyword>
<keyword evidence="6" id="KW-0325">Glycoprotein</keyword>
<dbReference type="CDD" id="cd00190">
    <property type="entry name" value="Tryp_SPc"/>
    <property type="match status" value="1"/>
</dbReference>